<dbReference type="InterPro" id="IPR006553">
    <property type="entry name" value="Leu-rich_rpt_Cys-con_subtyp"/>
</dbReference>
<accession>A0ABR1GBT8</accession>
<evidence type="ECO:0000313" key="3">
    <source>
        <dbReference type="Proteomes" id="UP001363151"/>
    </source>
</evidence>
<dbReference type="Gene3D" id="3.80.10.10">
    <property type="entry name" value="Ribonuclease Inhibitor"/>
    <property type="match status" value="1"/>
</dbReference>
<comment type="caution">
    <text evidence="2">The sequence shown here is derived from an EMBL/GenBank/DDBJ whole genome shotgun (WGS) entry which is preliminary data.</text>
</comment>
<dbReference type="SMART" id="SM00367">
    <property type="entry name" value="LRR_CC"/>
    <property type="match status" value="1"/>
</dbReference>
<proteinExistence type="predicted"/>
<dbReference type="Proteomes" id="UP001363151">
    <property type="component" value="Unassembled WGS sequence"/>
</dbReference>
<dbReference type="EMBL" id="JBBJCI010000037">
    <property type="protein sequence ID" value="KAK7250409.1"/>
    <property type="molecule type" value="Genomic_DNA"/>
</dbReference>
<evidence type="ECO:0000256" key="1">
    <source>
        <dbReference type="SAM" id="MobiDB-lite"/>
    </source>
</evidence>
<organism evidence="2 3">
    <name type="scientific">Aureococcus anophagefferens</name>
    <name type="common">Harmful bloom alga</name>
    <dbReference type="NCBI Taxonomy" id="44056"/>
    <lineage>
        <taxon>Eukaryota</taxon>
        <taxon>Sar</taxon>
        <taxon>Stramenopiles</taxon>
        <taxon>Ochrophyta</taxon>
        <taxon>Pelagophyceae</taxon>
        <taxon>Pelagomonadales</taxon>
        <taxon>Pelagomonadaceae</taxon>
        <taxon>Aureococcus</taxon>
    </lineage>
</organism>
<protein>
    <submittedName>
        <fullName evidence="2">Ribosome biogenesis factor</fullName>
    </submittedName>
</protein>
<name>A0ABR1GBT8_AURAN</name>
<evidence type="ECO:0000313" key="2">
    <source>
        <dbReference type="EMBL" id="KAK7250409.1"/>
    </source>
</evidence>
<reference evidence="2 3" key="1">
    <citation type="submission" date="2024-03" db="EMBL/GenBank/DDBJ databases">
        <title>Aureococcus anophagefferens CCMP1851 and Kratosvirus quantuckense: Draft genome of a second virus-susceptible host strain in the model system.</title>
        <authorList>
            <person name="Chase E."/>
            <person name="Truchon A.R."/>
            <person name="Schepens W."/>
            <person name="Wilhelm S.W."/>
        </authorList>
    </citation>
    <scope>NUCLEOTIDE SEQUENCE [LARGE SCALE GENOMIC DNA]</scope>
    <source>
        <strain evidence="2 3">CCMP1851</strain>
    </source>
</reference>
<keyword evidence="3" id="KW-1185">Reference proteome</keyword>
<gene>
    <name evidence="2" type="primary">LTV1</name>
    <name evidence="2" type="ORF">SO694_0000767</name>
</gene>
<dbReference type="InterPro" id="IPR032675">
    <property type="entry name" value="LRR_dom_sf"/>
</dbReference>
<feature type="region of interest" description="Disordered" evidence="1">
    <location>
        <begin position="142"/>
        <end position="190"/>
    </location>
</feature>
<sequence>MAIVWDGKARAVCPVCGPSGCVDGPAHGVVFADEPESSAEALGAYWRASGRVLGWFRADPLDEAKPRVAVTRAGLGFSSRWRRRPRTRESFAALTAALPCLAAGARLTTLDLSRGPGALAGAALAAAAPSLGSLTASTRLECSGPSATRRSAPSSRPRAACASSPSRARGASPARASAASRGSSRSTAARCGARARRALARAPPRARGLATLLLLADCGRVDDGAFGDDGDGVRGAAPRFPALRGVGVADFVLRLARAGGLGGGGDARDNAPWWCADGAEEAPRTARGASDRGLAALAAGARADAAVLRVRGGSFSDGALATLGAACPRLEDVDVSRCDRISERALAALVDAAADLCALTARRCARVSDRATFLLFHALEARGGDLRLAVQRACRYRPSSRLPPTEAGDDDSDDYE</sequence>